<dbReference type="EnsemblPlants" id="QL03p014849:mrna">
    <property type="protein sequence ID" value="QL03p014849:mrna"/>
    <property type="gene ID" value="QL03p014849"/>
</dbReference>
<feature type="domain" description="RNA-polymerase II-associated protein 3-like C-terminal" evidence="1">
    <location>
        <begin position="90"/>
        <end position="147"/>
    </location>
</feature>
<dbReference type="InParanoid" id="A0A7N2L4X9"/>
<keyword evidence="3" id="KW-1185">Reference proteome</keyword>
<dbReference type="InterPro" id="IPR025986">
    <property type="entry name" value="RPAP3-like_C"/>
</dbReference>
<reference evidence="2 3" key="1">
    <citation type="journal article" date="2016" name="G3 (Bethesda)">
        <title>First Draft Assembly and Annotation of the Genome of a California Endemic Oak Quercus lobata Nee (Fagaceae).</title>
        <authorList>
            <person name="Sork V.L."/>
            <person name="Fitz-Gibbon S.T."/>
            <person name="Puiu D."/>
            <person name="Crepeau M."/>
            <person name="Gugger P.F."/>
            <person name="Sherman R."/>
            <person name="Stevens K."/>
            <person name="Langley C.H."/>
            <person name="Pellegrini M."/>
            <person name="Salzberg S.L."/>
        </authorList>
    </citation>
    <scope>NUCLEOTIDE SEQUENCE [LARGE SCALE GENOMIC DNA]</scope>
    <source>
        <strain evidence="2 3">cv. SW786</strain>
    </source>
</reference>
<protein>
    <recommendedName>
        <fullName evidence="1">RNA-polymerase II-associated protein 3-like C-terminal domain-containing protein</fullName>
    </recommendedName>
</protein>
<accession>A0A7N2L4X9</accession>
<dbReference type="AlphaFoldDB" id="A0A7N2L4X9"/>
<dbReference type="EMBL" id="LRBV02000003">
    <property type="status" value="NOT_ANNOTATED_CDS"/>
    <property type="molecule type" value="Genomic_DNA"/>
</dbReference>
<evidence type="ECO:0000259" key="1">
    <source>
        <dbReference type="Pfam" id="PF13877"/>
    </source>
</evidence>
<dbReference type="Proteomes" id="UP000594261">
    <property type="component" value="Chromosome 3"/>
</dbReference>
<organism evidence="2 3">
    <name type="scientific">Quercus lobata</name>
    <name type="common">Valley oak</name>
    <dbReference type="NCBI Taxonomy" id="97700"/>
    <lineage>
        <taxon>Eukaryota</taxon>
        <taxon>Viridiplantae</taxon>
        <taxon>Streptophyta</taxon>
        <taxon>Embryophyta</taxon>
        <taxon>Tracheophyta</taxon>
        <taxon>Spermatophyta</taxon>
        <taxon>Magnoliopsida</taxon>
        <taxon>eudicotyledons</taxon>
        <taxon>Gunneridae</taxon>
        <taxon>Pentapetalae</taxon>
        <taxon>rosids</taxon>
        <taxon>fabids</taxon>
        <taxon>Fagales</taxon>
        <taxon>Fagaceae</taxon>
        <taxon>Quercus</taxon>
    </lineage>
</organism>
<sequence length="182" mass="20699">MALRFVASDCSITASMHIFAFFNISLISRICNPLFLFPSAIASMDASDSEKSQNRKARADEVQELASQAASRAKAEAAKNITPPKLYLQLHCHRYSKILSASLLVDIIKCVAPFFTEEMDLAIRYIENLTNVSRFDLLIMCLSSTDRDDLHKIWDEVFCSEATPIEYAEMLDKLRSRYCLNW</sequence>
<proteinExistence type="predicted"/>
<dbReference type="PANTHER" id="PTHR47329:SF1">
    <property type="entry name" value="OS05G0129900 PROTEIN"/>
    <property type="match status" value="1"/>
</dbReference>
<dbReference type="Pfam" id="PF13877">
    <property type="entry name" value="RPAP3_C"/>
    <property type="match status" value="1"/>
</dbReference>
<dbReference type="PANTHER" id="PTHR47329">
    <property type="entry name" value="OS05G0129900 PROTEIN"/>
    <property type="match status" value="1"/>
</dbReference>
<evidence type="ECO:0000313" key="3">
    <source>
        <dbReference type="Proteomes" id="UP000594261"/>
    </source>
</evidence>
<evidence type="ECO:0000313" key="2">
    <source>
        <dbReference type="EnsemblPlants" id="QL03p014849:mrna"/>
    </source>
</evidence>
<reference evidence="2" key="2">
    <citation type="submission" date="2021-01" db="UniProtKB">
        <authorList>
            <consortium name="EnsemblPlants"/>
        </authorList>
    </citation>
    <scope>IDENTIFICATION</scope>
</reference>
<dbReference type="Gramene" id="QL03p014849:mrna">
    <property type="protein sequence ID" value="QL03p014849:mrna"/>
    <property type="gene ID" value="QL03p014849"/>
</dbReference>
<name>A0A7N2L4X9_QUELO</name>